<keyword evidence="1" id="KW-1133">Transmembrane helix</keyword>
<evidence type="ECO:0000256" key="1">
    <source>
        <dbReference type="SAM" id="Phobius"/>
    </source>
</evidence>
<sequence>MKEPAKRISTKALRVWRISGVISSVFLWLLLIGASVAIFMNQWPLWIFFILVAVGVAEVLIVVVILPNMRWKRWRYEVREREIELQRGVFIVRRTLIPMTRVQHVDTKQGPLLRKYGLGAIHISTAATIHEIPAVEIEEAEEMRKVIAALARVEEDV</sequence>
<dbReference type="InterPro" id="IPR005182">
    <property type="entry name" value="YdbS-like_PH"/>
</dbReference>
<name>A0A1B9AAS9_9BACI</name>
<dbReference type="PANTHER" id="PTHR34473:SF2">
    <property type="entry name" value="UPF0699 TRANSMEMBRANE PROTEIN YDBT"/>
    <property type="match status" value="1"/>
</dbReference>
<organism evidence="3 4">
    <name type="scientific">Pseudobacillus wudalianchiensis</name>
    <dbReference type="NCBI Taxonomy" id="1743143"/>
    <lineage>
        <taxon>Bacteria</taxon>
        <taxon>Bacillati</taxon>
        <taxon>Bacillota</taxon>
        <taxon>Bacilli</taxon>
        <taxon>Bacillales</taxon>
        <taxon>Bacillaceae</taxon>
        <taxon>Pseudobacillus</taxon>
    </lineage>
</organism>
<keyword evidence="1" id="KW-0812">Transmembrane</keyword>
<proteinExistence type="predicted"/>
<dbReference type="RefSeq" id="WP_065412393.1">
    <property type="nucleotide sequence ID" value="NZ_MAYT01000032.1"/>
</dbReference>
<feature type="domain" description="YdbS-like PH" evidence="2">
    <location>
        <begin position="71"/>
        <end position="146"/>
    </location>
</feature>
<dbReference type="Pfam" id="PF03703">
    <property type="entry name" value="bPH_2"/>
    <property type="match status" value="1"/>
</dbReference>
<dbReference type="EMBL" id="MAYT01000032">
    <property type="protein sequence ID" value="OCA80949.1"/>
    <property type="molecule type" value="Genomic_DNA"/>
</dbReference>
<evidence type="ECO:0000313" key="3">
    <source>
        <dbReference type="EMBL" id="OCA80949.1"/>
    </source>
</evidence>
<feature type="transmembrane region" description="Helical" evidence="1">
    <location>
        <begin position="21"/>
        <end position="40"/>
    </location>
</feature>
<accession>A0A1B9AAS9</accession>
<comment type="caution">
    <text evidence="3">The sequence shown here is derived from an EMBL/GenBank/DDBJ whole genome shotgun (WGS) entry which is preliminary data.</text>
</comment>
<keyword evidence="1" id="KW-0472">Membrane</keyword>
<evidence type="ECO:0000313" key="4">
    <source>
        <dbReference type="Proteomes" id="UP000092578"/>
    </source>
</evidence>
<protein>
    <recommendedName>
        <fullName evidence="2">YdbS-like PH domain-containing protein</fullName>
    </recommendedName>
</protein>
<reference evidence="4" key="1">
    <citation type="submission" date="2016-05" db="EMBL/GenBank/DDBJ databases">
        <authorList>
            <person name="Liu B."/>
            <person name="Wang J."/>
            <person name="Zhu Y."/>
            <person name="Liu G."/>
            <person name="Chen Q."/>
            <person name="Chen Z."/>
            <person name="Lan J."/>
            <person name="Che J."/>
            <person name="Ge C."/>
            <person name="Shi H."/>
            <person name="Pan Z."/>
            <person name="Liu X."/>
        </authorList>
    </citation>
    <scope>NUCLEOTIDE SEQUENCE [LARGE SCALE GENOMIC DNA]</scope>
    <source>
        <strain evidence="4">FJAT-27215</strain>
    </source>
</reference>
<evidence type="ECO:0000259" key="2">
    <source>
        <dbReference type="Pfam" id="PF03703"/>
    </source>
</evidence>
<dbReference type="Proteomes" id="UP000092578">
    <property type="component" value="Unassembled WGS sequence"/>
</dbReference>
<dbReference type="PANTHER" id="PTHR34473">
    <property type="entry name" value="UPF0699 TRANSMEMBRANE PROTEIN YDBS"/>
    <property type="match status" value="1"/>
</dbReference>
<gene>
    <name evidence="3" type="ORF">A8F95_17770</name>
</gene>
<keyword evidence="4" id="KW-1185">Reference proteome</keyword>
<dbReference type="AlphaFoldDB" id="A0A1B9AAS9"/>
<feature type="transmembrane region" description="Helical" evidence="1">
    <location>
        <begin position="46"/>
        <end position="66"/>
    </location>
</feature>